<keyword evidence="2 13" id="KW-0813">Transport</keyword>
<dbReference type="GO" id="GO:0005886">
    <property type="term" value="C:plasma membrane"/>
    <property type="evidence" value="ECO:0007669"/>
    <property type="project" value="UniProtKB-SubCell"/>
</dbReference>
<dbReference type="Pfam" id="PF00430">
    <property type="entry name" value="ATP-synt_B"/>
    <property type="match status" value="1"/>
</dbReference>
<gene>
    <name evidence="13" type="primary">atpF</name>
    <name evidence="16" type="ORF">SAMN05661003_11011</name>
</gene>
<sequence>MISIDWTLLVQFVNFLVLMAVLNVLLYRPLRRVMAERQQAIDGGHQKARDLEASINEKMERYQNQLTQAKVEGSQQAAALRAEAAQEESRLLSAARDEAGQRLEQLKGAVAQEAERARKGLKKDAEGLAASIASKVLGRNVK</sequence>
<comment type="function">
    <text evidence="10 13">F(1)F(0) ATP synthase produces ATP from ADP in the presence of a proton or sodium gradient. F-type ATPases consist of two structural domains, F(1) containing the extramembraneous catalytic core and F(0) containing the membrane proton channel, linked together by a central stalk and a peripheral stalk. During catalysis, ATP synthesis in the catalytic domain of F(1) is coupled via a rotary mechanism of the central stalk subunits to proton translocation.</text>
</comment>
<evidence type="ECO:0000256" key="1">
    <source>
        <dbReference type="ARBA" id="ARBA00005513"/>
    </source>
</evidence>
<dbReference type="HAMAP" id="MF_01398">
    <property type="entry name" value="ATP_synth_b_bprime"/>
    <property type="match status" value="1"/>
</dbReference>
<feature type="transmembrane region" description="Helical" evidence="13">
    <location>
        <begin position="6"/>
        <end position="27"/>
    </location>
</feature>
<dbReference type="GO" id="GO:0046933">
    <property type="term" value="F:proton-transporting ATP synthase activity, rotational mechanism"/>
    <property type="evidence" value="ECO:0007669"/>
    <property type="project" value="UniProtKB-UniRule"/>
</dbReference>
<evidence type="ECO:0000256" key="6">
    <source>
        <dbReference type="ARBA" id="ARBA00022989"/>
    </source>
</evidence>
<keyword evidence="7 13" id="KW-0406">Ion transport</keyword>
<comment type="similarity">
    <text evidence="1 13 14">Belongs to the ATPase B chain family.</text>
</comment>
<evidence type="ECO:0000256" key="3">
    <source>
        <dbReference type="ARBA" id="ARBA00022547"/>
    </source>
</evidence>
<evidence type="ECO:0000256" key="8">
    <source>
        <dbReference type="ARBA" id="ARBA00023136"/>
    </source>
</evidence>
<evidence type="ECO:0000256" key="7">
    <source>
        <dbReference type="ARBA" id="ARBA00023065"/>
    </source>
</evidence>
<dbReference type="Proteomes" id="UP000243205">
    <property type="component" value="Unassembled WGS sequence"/>
</dbReference>
<feature type="coiled-coil region" evidence="15">
    <location>
        <begin position="45"/>
        <end position="131"/>
    </location>
</feature>
<keyword evidence="5 13" id="KW-0375">Hydrogen ion transport</keyword>
<keyword evidence="9 13" id="KW-0066">ATP synthesis</keyword>
<evidence type="ECO:0000256" key="4">
    <source>
        <dbReference type="ARBA" id="ARBA00022692"/>
    </source>
</evidence>
<dbReference type="OrthoDB" id="9794968at2"/>
<dbReference type="InterPro" id="IPR050059">
    <property type="entry name" value="ATP_synthase_B_chain"/>
</dbReference>
<dbReference type="GO" id="GO:0012505">
    <property type="term" value="C:endomembrane system"/>
    <property type="evidence" value="ECO:0007669"/>
    <property type="project" value="UniProtKB-SubCell"/>
</dbReference>
<keyword evidence="15" id="KW-0175">Coiled coil</keyword>
<evidence type="ECO:0000256" key="13">
    <source>
        <dbReference type="HAMAP-Rule" id="MF_01398"/>
    </source>
</evidence>
<keyword evidence="3 13" id="KW-0138">CF(0)</keyword>
<proteinExistence type="inferred from homology"/>
<evidence type="ECO:0000256" key="14">
    <source>
        <dbReference type="RuleBase" id="RU003848"/>
    </source>
</evidence>
<name>A0A1G7CMF8_9BACT</name>
<dbReference type="PANTHER" id="PTHR33445">
    <property type="entry name" value="ATP SYNTHASE SUBUNIT B', CHLOROPLASTIC"/>
    <property type="match status" value="1"/>
</dbReference>
<comment type="subunit">
    <text evidence="13">F-type ATPases have 2 components, F(1) - the catalytic core - and F(0) - the membrane proton channel. F(1) has five subunits: alpha(3), beta(3), gamma(1), delta(1), epsilon(1). F(0) has three main subunits: a(1), b(2) and c(10-14). The alpha and beta chains form an alternating ring which encloses part of the gamma chain. F(1) is attached to F(0) by a central stalk formed by the gamma and epsilon chains, while a peripheral stalk is formed by the delta and b chains.</text>
</comment>
<evidence type="ECO:0000313" key="16">
    <source>
        <dbReference type="EMBL" id="SDE39846.1"/>
    </source>
</evidence>
<reference evidence="17" key="1">
    <citation type="submission" date="2016-10" db="EMBL/GenBank/DDBJ databases">
        <authorList>
            <person name="Varghese N."/>
            <person name="Submissions S."/>
        </authorList>
    </citation>
    <scope>NUCLEOTIDE SEQUENCE [LARGE SCALE GENOMIC DNA]</scope>
    <source>
        <strain evidence="17">DSM 8987</strain>
    </source>
</reference>
<comment type="function">
    <text evidence="11">Component of the F(0) channel, it forms part of the peripheral stalk, linking F(1) to F(0). The b'-subunit is a diverged and duplicated form of b found in plants and photosynthetic bacteria.</text>
</comment>
<dbReference type="RefSeq" id="WP_092078747.1">
    <property type="nucleotide sequence ID" value="NZ_CALFZY010000016.1"/>
</dbReference>
<evidence type="ECO:0000256" key="9">
    <source>
        <dbReference type="ARBA" id="ARBA00023310"/>
    </source>
</evidence>
<dbReference type="AlphaFoldDB" id="A0A1G7CMF8"/>
<dbReference type="CDD" id="cd06503">
    <property type="entry name" value="ATP-synt_Fo_b"/>
    <property type="match status" value="1"/>
</dbReference>
<evidence type="ECO:0000256" key="2">
    <source>
        <dbReference type="ARBA" id="ARBA00022448"/>
    </source>
</evidence>
<evidence type="ECO:0000256" key="15">
    <source>
        <dbReference type="SAM" id="Coils"/>
    </source>
</evidence>
<dbReference type="InterPro" id="IPR002146">
    <property type="entry name" value="ATP_synth_b/b'su_bac/chlpt"/>
</dbReference>
<evidence type="ECO:0000256" key="12">
    <source>
        <dbReference type="ARBA" id="ARBA00037847"/>
    </source>
</evidence>
<comment type="subcellular location">
    <subcellularLocation>
        <location evidence="13">Cell membrane</location>
        <topology evidence="13">Single-pass membrane protein</topology>
    </subcellularLocation>
    <subcellularLocation>
        <location evidence="12">Endomembrane system</location>
        <topology evidence="12">Single-pass membrane protein</topology>
    </subcellularLocation>
</comment>
<evidence type="ECO:0000256" key="5">
    <source>
        <dbReference type="ARBA" id="ARBA00022781"/>
    </source>
</evidence>
<dbReference type="PANTHER" id="PTHR33445:SF2">
    <property type="entry name" value="ATP SYNTHASE SUBUNIT B', CHLOROPLASTIC"/>
    <property type="match status" value="1"/>
</dbReference>
<keyword evidence="8 13" id="KW-0472">Membrane</keyword>
<organism evidence="16 17">
    <name type="scientific">Desulfuromonas thiophila</name>
    <dbReference type="NCBI Taxonomy" id="57664"/>
    <lineage>
        <taxon>Bacteria</taxon>
        <taxon>Pseudomonadati</taxon>
        <taxon>Thermodesulfobacteriota</taxon>
        <taxon>Desulfuromonadia</taxon>
        <taxon>Desulfuromonadales</taxon>
        <taxon>Desulfuromonadaceae</taxon>
        <taxon>Desulfuromonas</taxon>
    </lineage>
</organism>
<dbReference type="STRING" id="57664.SAMN05661003_11011"/>
<keyword evidence="6 13" id="KW-1133">Transmembrane helix</keyword>
<dbReference type="EMBL" id="FNAQ01000010">
    <property type="protein sequence ID" value="SDE39846.1"/>
    <property type="molecule type" value="Genomic_DNA"/>
</dbReference>
<dbReference type="GO" id="GO:0045259">
    <property type="term" value="C:proton-transporting ATP synthase complex"/>
    <property type="evidence" value="ECO:0007669"/>
    <property type="project" value="UniProtKB-KW"/>
</dbReference>
<keyword evidence="4 13" id="KW-0812">Transmembrane</keyword>
<keyword evidence="17" id="KW-1185">Reference proteome</keyword>
<protein>
    <recommendedName>
        <fullName evidence="13">ATP synthase subunit b</fullName>
    </recommendedName>
    <alternativeName>
        <fullName evidence="13">ATP synthase F(0) sector subunit b</fullName>
    </alternativeName>
    <alternativeName>
        <fullName evidence="13">ATPase subunit I</fullName>
    </alternativeName>
    <alternativeName>
        <fullName evidence="13">F-type ATPase subunit b</fullName>
        <shortName evidence="13">F-ATPase subunit b</shortName>
    </alternativeName>
</protein>
<accession>A0A1G7CMF8</accession>
<dbReference type="GO" id="GO:0046961">
    <property type="term" value="F:proton-transporting ATPase activity, rotational mechanism"/>
    <property type="evidence" value="ECO:0007669"/>
    <property type="project" value="TreeGrafter"/>
</dbReference>
<evidence type="ECO:0000313" key="17">
    <source>
        <dbReference type="Proteomes" id="UP000243205"/>
    </source>
</evidence>
<evidence type="ECO:0000256" key="11">
    <source>
        <dbReference type="ARBA" id="ARBA00025614"/>
    </source>
</evidence>
<keyword evidence="13" id="KW-1003">Cell membrane</keyword>
<evidence type="ECO:0000256" key="10">
    <source>
        <dbReference type="ARBA" id="ARBA00025198"/>
    </source>
</evidence>